<keyword evidence="5" id="KW-1185">Reference proteome</keyword>
<dbReference type="PANTHER" id="PTHR22803">
    <property type="entry name" value="MANNOSE, PHOSPHOLIPASE, LECTIN RECEPTOR RELATED"/>
    <property type="match status" value="1"/>
</dbReference>
<accession>A0AAE1F4Z3</accession>
<evidence type="ECO:0000256" key="2">
    <source>
        <dbReference type="SAM" id="Phobius"/>
    </source>
</evidence>
<sequence length="136" mass="15657">YGWSDGSGFDFLAWRDSEPTNGGEKCVEMYASDGKWNDIQCYFIRPFICKTKKMRQQHIITPGMMVGITLAMVVLVVVVLVAGYVYYRRRTRRPPKIDGCYGFDNALYTVDQYTTDEAPEESPVQFYHNNLVDTDI</sequence>
<name>A0AAE1F4Z3_PETCI</name>
<feature type="domain" description="C-type lectin" evidence="3">
    <location>
        <begin position="1"/>
        <end position="50"/>
    </location>
</feature>
<evidence type="ECO:0000256" key="1">
    <source>
        <dbReference type="ARBA" id="ARBA00023157"/>
    </source>
</evidence>
<dbReference type="Gene3D" id="3.10.100.10">
    <property type="entry name" value="Mannose-Binding Protein A, subunit A"/>
    <property type="match status" value="1"/>
</dbReference>
<evidence type="ECO:0000259" key="3">
    <source>
        <dbReference type="PROSITE" id="PS50041"/>
    </source>
</evidence>
<dbReference type="PROSITE" id="PS00615">
    <property type="entry name" value="C_TYPE_LECTIN_1"/>
    <property type="match status" value="1"/>
</dbReference>
<dbReference type="InterPro" id="IPR018378">
    <property type="entry name" value="C-type_lectin_CS"/>
</dbReference>
<dbReference type="Proteomes" id="UP001286313">
    <property type="component" value="Unassembled WGS sequence"/>
</dbReference>
<keyword evidence="2" id="KW-0812">Transmembrane</keyword>
<feature type="transmembrane region" description="Helical" evidence="2">
    <location>
        <begin position="64"/>
        <end position="87"/>
    </location>
</feature>
<evidence type="ECO:0000313" key="4">
    <source>
        <dbReference type="EMBL" id="KAK3867035.1"/>
    </source>
</evidence>
<keyword evidence="1" id="KW-1015">Disulfide bond</keyword>
<dbReference type="PROSITE" id="PS50041">
    <property type="entry name" value="C_TYPE_LECTIN_2"/>
    <property type="match status" value="1"/>
</dbReference>
<dbReference type="InterPro" id="IPR001304">
    <property type="entry name" value="C-type_lectin-like"/>
</dbReference>
<proteinExistence type="predicted"/>
<dbReference type="InterPro" id="IPR016187">
    <property type="entry name" value="CTDL_fold"/>
</dbReference>
<dbReference type="Pfam" id="PF00059">
    <property type="entry name" value="Lectin_C"/>
    <property type="match status" value="1"/>
</dbReference>
<gene>
    <name evidence="4" type="ORF">Pcinc_027466</name>
</gene>
<reference evidence="4" key="1">
    <citation type="submission" date="2023-10" db="EMBL/GenBank/DDBJ databases">
        <title>Genome assemblies of two species of porcelain crab, Petrolisthes cinctipes and Petrolisthes manimaculis (Anomura: Porcellanidae).</title>
        <authorList>
            <person name="Angst P."/>
        </authorList>
    </citation>
    <scope>NUCLEOTIDE SEQUENCE</scope>
    <source>
        <strain evidence="4">PB745_01</strain>
        <tissue evidence="4">Gill</tissue>
    </source>
</reference>
<dbReference type="SUPFAM" id="SSF56436">
    <property type="entry name" value="C-type lectin-like"/>
    <property type="match status" value="1"/>
</dbReference>
<dbReference type="EMBL" id="JAWQEG010003288">
    <property type="protein sequence ID" value="KAK3867035.1"/>
    <property type="molecule type" value="Genomic_DNA"/>
</dbReference>
<comment type="caution">
    <text evidence="4">The sequence shown here is derived from an EMBL/GenBank/DDBJ whole genome shotgun (WGS) entry which is preliminary data.</text>
</comment>
<protein>
    <recommendedName>
        <fullName evidence="3">C-type lectin domain-containing protein</fullName>
    </recommendedName>
</protein>
<organism evidence="4 5">
    <name type="scientific">Petrolisthes cinctipes</name>
    <name type="common">Flat porcelain crab</name>
    <dbReference type="NCBI Taxonomy" id="88211"/>
    <lineage>
        <taxon>Eukaryota</taxon>
        <taxon>Metazoa</taxon>
        <taxon>Ecdysozoa</taxon>
        <taxon>Arthropoda</taxon>
        <taxon>Crustacea</taxon>
        <taxon>Multicrustacea</taxon>
        <taxon>Malacostraca</taxon>
        <taxon>Eumalacostraca</taxon>
        <taxon>Eucarida</taxon>
        <taxon>Decapoda</taxon>
        <taxon>Pleocyemata</taxon>
        <taxon>Anomura</taxon>
        <taxon>Galatheoidea</taxon>
        <taxon>Porcellanidae</taxon>
        <taxon>Petrolisthes</taxon>
    </lineage>
</organism>
<evidence type="ECO:0000313" key="5">
    <source>
        <dbReference type="Proteomes" id="UP001286313"/>
    </source>
</evidence>
<dbReference type="InterPro" id="IPR050111">
    <property type="entry name" value="C-type_lectin/snaclec_domain"/>
</dbReference>
<dbReference type="InterPro" id="IPR016186">
    <property type="entry name" value="C-type_lectin-like/link_sf"/>
</dbReference>
<keyword evidence="2" id="KW-1133">Transmembrane helix</keyword>
<dbReference type="AlphaFoldDB" id="A0AAE1F4Z3"/>
<feature type="non-terminal residue" evidence="4">
    <location>
        <position position="1"/>
    </location>
</feature>
<keyword evidence="2" id="KW-0472">Membrane</keyword>